<reference evidence="1" key="2">
    <citation type="submission" date="2020-05" db="EMBL/GenBank/DDBJ databases">
        <authorList>
            <person name="Kim H.-S."/>
            <person name="Proctor R.H."/>
            <person name="Brown D.W."/>
        </authorList>
    </citation>
    <scope>NUCLEOTIDE SEQUENCE</scope>
    <source>
        <strain evidence="1">NRRL 22465</strain>
    </source>
</reference>
<sequence length="284" mass="30807">MQQPNSQAFEIGRIRWTRHGILGAADRASAFQHDLSSDHEAQGRKTMGQAIRYPLVTWGVPCLAGSESATSARDLDTYSPRPDPWNLRGPVLSPPLLVHECALCELLTAAARGSRRASLRLSSGSLDPKQPGPISLIRRRVRPNAGFAWRLDEAMVPGNVLQPFQVRCLQVLCLSGLLCLSEPCANVGRRGGVQWSSSAMRGNAKSAARAHVIAVLNASFFGNHLPRDWPRSAVANFETVSATSRAAQTSLRVGIPFAAQPLSRLLPPRLPDETRRANGPCERG</sequence>
<keyword evidence="2" id="KW-1185">Reference proteome</keyword>
<name>A0A8H4XL04_9HYPO</name>
<dbReference type="Proteomes" id="UP000635477">
    <property type="component" value="Unassembled WGS sequence"/>
</dbReference>
<evidence type="ECO:0000313" key="2">
    <source>
        <dbReference type="Proteomes" id="UP000635477"/>
    </source>
</evidence>
<evidence type="ECO:0000313" key="1">
    <source>
        <dbReference type="EMBL" id="KAF4978315.1"/>
    </source>
</evidence>
<accession>A0A8H4XL04</accession>
<organism evidence="1 2">
    <name type="scientific">Fusarium zealandicum</name>
    <dbReference type="NCBI Taxonomy" id="1053134"/>
    <lineage>
        <taxon>Eukaryota</taxon>
        <taxon>Fungi</taxon>
        <taxon>Dikarya</taxon>
        <taxon>Ascomycota</taxon>
        <taxon>Pezizomycotina</taxon>
        <taxon>Sordariomycetes</taxon>
        <taxon>Hypocreomycetidae</taxon>
        <taxon>Hypocreales</taxon>
        <taxon>Nectriaceae</taxon>
        <taxon>Fusarium</taxon>
        <taxon>Fusarium staphyleae species complex</taxon>
    </lineage>
</organism>
<gene>
    <name evidence="1" type="ORF">FZEAL_5288</name>
</gene>
<proteinExistence type="predicted"/>
<dbReference type="AlphaFoldDB" id="A0A8H4XL04"/>
<protein>
    <submittedName>
        <fullName evidence="1">Uncharacterized protein</fullName>
    </submittedName>
</protein>
<dbReference type="EMBL" id="JABEYC010000381">
    <property type="protein sequence ID" value="KAF4978315.1"/>
    <property type="molecule type" value="Genomic_DNA"/>
</dbReference>
<comment type="caution">
    <text evidence="1">The sequence shown here is derived from an EMBL/GenBank/DDBJ whole genome shotgun (WGS) entry which is preliminary data.</text>
</comment>
<reference evidence="1" key="1">
    <citation type="journal article" date="2020" name="BMC Genomics">
        <title>Correction to: Identification and distribution of gene clusters required for synthesis of sphingolipid metabolism inhibitors in diverse species of the filamentous fungus Fusarium.</title>
        <authorList>
            <person name="Kim H.S."/>
            <person name="Lohmar J.M."/>
            <person name="Busman M."/>
            <person name="Brown D.W."/>
            <person name="Naumann T.A."/>
            <person name="Divon H.H."/>
            <person name="Lysoe E."/>
            <person name="Uhlig S."/>
            <person name="Proctor R.H."/>
        </authorList>
    </citation>
    <scope>NUCLEOTIDE SEQUENCE</scope>
    <source>
        <strain evidence="1">NRRL 22465</strain>
    </source>
</reference>